<evidence type="ECO:0000313" key="3">
    <source>
        <dbReference type="Proteomes" id="UP001596112"/>
    </source>
</evidence>
<dbReference type="RefSeq" id="WP_272170859.1">
    <property type="nucleotide sequence ID" value="NZ_JAQOSL010000022.1"/>
</dbReference>
<organism evidence="2 3">
    <name type="scientific">Streptomyces heilongjiangensis</name>
    <dbReference type="NCBI Taxonomy" id="945052"/>
    <lineage>
        <taxon>Bacteria</taxon>
        <taxon>Bacillati</taxon>
        <taxon>Actinomycetota</taxon>
        <taxon>Actinomycetes</taxon>
        <taxon>Kitasatosporales</taxon>
        <taxon>Streptomycetaceae</taxon>
        <taxon>Streptomyces</taxon>
    </lineage>
</organism>
<sequence>MTNGYPARPECSRPMKSGGFVLSGREDDHQHSARPVDLDVVVFHLPDVAVKHGVGEVYPDDVVDVQISR</sequence>
<dbReference type="EMBL" id="JBHSNZ010000032">
    <property type="protein sequence ID" value="MFC5812217.1"/>
    <property type="molecule type" value="Genomic_DNA"/>
</dbReference>
<protein>
    <submittedName>
        <fullName evidence="2">Uncharacterized protein</fullName>
    </submittedName>
</protein>
<reference evidence="3" key="1">
    <citation type="journal article" date="2019" name="Int. J. Syst. Evol. Microbiol.">
        <title>The Global Catalogue of Microorganisms (GCM) 10K type strain sequencing project: providing services to taxonomists for standard genome sequencing and annotation.</title>
        <authorList>
            <consortium name="The Broad Institute Genomics Platform"/>
            <consortium name="The Broad Institute Genome Sequencing Center for Infectious Disease"/>
            <person name="Wu L."/>
            <person name="Ma J."/>
        </authorList>
    </citation>
    <scope>NUCLEOTIDE SEQUENCE [LARGE SCALE GENOMIC DNA]</scope>
    <source>
        <strain evidence="3">JCM 9918</strain>
    </source>
</reference>
<evidence type="ECO:0000256" key="1">
    <source>
        <dbReference type="SAM" id="MobiDB-lite"/>
    </source>
</evidence>
<keyword evidence="3" id="KW-1185">Reference proteome</keyword>
<feature type="compositionally biased region" description="Basic and acidic residues" evidence="1">
    <location>
        <begin position="24"/>
        <end position="33"/>
    </location>
</feature>
<feature type="region of interest" description="Disordered" evidence="1">
    <location>
        <begin position="1"/>
        <end position="33"/>
    </location>
</feature>
<evidence type="ECO:0000313" key="2">
    <source>
        <dbReference type="EMBL" id="MFC5812217.1"/>
    </source>
</evidence>
<dbReference type="Proteomes" id="UP001596112">
    <property type="component" value="Unassembled WGS sequence"/>
</dbReference>
<gene>
    <name evidence="2" type="ORF">ACFQGO_32680</name>
</gene>
<name>A0ABW1BGE5_9ACTN</name>
<comment type="caution">
    <text evidence="2">The sequence shown here is derived from an EMBL/GenBank/DDBJ whole genome shotgun (WGS) entry which is preliminary data.</text>
</comment>
<accession>A0ABW1BGE5</accession>
<proteinExistence type="predicted"/>